<keyword evidence="1" id="KW-1133">Transmembrane helix</keyword>
<comment type="caution">
    <text evidence="2">The sequence shown here is derived from an EMBL/GenBank/DDBJ whole genome shotgun (WGS) entry which is preliminary data.</text>
</comment>
<organism evidence="2 3">
    <name type="scientific">Candidatus Curtissbacteria bacterium RBG_13_40_7</name>
    <dbReference type="NCBI Taxonomy" id="1797706"/>
    <lineage>
        <taxon>Bacteria</taxon>
        <taxon>Candidatus Curtissiibacteriota</taxon>
    </lineage>
</organism>
<name>A0A1F5FUX7_9BACT</name>
<sequence>MNTSEIEKLRSEIIKIQDRNRRVEKDKAWETSLIRRIAIAASTYILISIFLIIIGIEEPFLSAIIPAVAYLISTASLEFLKQRWLKARG</sequence>
<reference evidence="2 3" key="1">
    <citation type="journal article" date="2016" name="Nat. Commun.">
        <title>Thousands of microbial genomes shed light on interconnected biogeochemical processes in an aquifer system.</title>
        <authorList>
            <person name="Anantharaman K."/>
            <person name="Brown C.T."/>
            <person name="Hug L.A."/>
            <person name="Sharon I."/>
            <person name="Castelle C.J."/>
            <person name="Probst A.J."/>
            <person name="Thomas B.C."/>
            <person name="Singh A."/>
            <person name="Wilkins M.J."/>
            <person name="Karaoz U."/>
            <person name="Brodie E.L."/>
            <person name="Williams K.H."/>
            <person name="Hubbard S.S."/>
            <person name="Banfield J.F."/>
        </authorList>
    </citation>
    <scope>NUCLEOTIDE SEQUENCE [LARGE SCALE GENOMIC DNA]</scope>
</reference>
<gene>
    <name evidence="2" type="ORF">A2165_02380</name>
</gene>
<evidence type="ECO:0000313" key="3">
    <source>
        <dbReference type="Proteomes" id="UP000179252"/>
    </source>
</evidence>
<keyword evidence="1" id="KW-0472">Membrane</keyword>
<evidence type="ECO:0000256" key="1">
    <source>
        <dbReference type="SAM" id="Phobius"/>
    </source>
</evidence>
<evidence type="ECO:0000313" key="2">
    <source>
        <dbReference type="EMBL" id="OGD83413.1"/>
    </source>
</evidence>
<dbReference type="Proteomes" id="UP000179252">
    <property type="component" value="Unassembled WGS sequence"/>
</dbReference>
<dbReference type="EMBL" id="MFAU01000048">
    <property type="protein sequence ID" value="OGD83413.1"/>
    <property type="molecule type" value="Genomic_DNA"/>
</dbReference>
<protein>
    <submittedName>
        <fullName evidence="2">Uncharacterized protein</fullName>
    </submittedName>
</protein>
<accession>A0A1F5FUX7</accession>
<feature type="transmembrane region" description="Helical" evidence="1">
    <location>
        <begin position="33"/>
        <end position="54"/>
    </location>
</feature>
<dbReference type="AlphaFoldDB" id="A0A1F5FUX7"/>
<proteinExistence type="predicted"/>
<feature type="transmembrane region" description="Helical" evidence="1">
    <location>
        <begin position="60"/>
        <end position="80"/>
    </location>
</feature>
<keyword evidence="1" id="KW-0812">Transmembrane</keyword>